<dbReference type="Gene3D" id="2.160.20.10">
    <property type="entry name" value="Single-stranded right-handed beta-helix, Pectin lyase-like"/>
    <property type="match status" value="1"/>
</dbReference>
<comment type="caution">
    <text evidence="3">The sequence shown here is derived from an EMBL/GenBank/DDBJ whole genome shotgun (WGS) entry which is preliminary data.</text>
</comment>
<reference evidence="3" key="1">
    <citation type="journal article" date="2020" name="mSystems">
        <title>Genome- and Community-Level Interaction Insights into Carbon Utilization and Element Cycling Functions of Hydrothermarchaeota in Hydrothermal Sediment.</title>
        <authorList>
            <person name="Zhou Z."/>
            <person name="Liu Y."/>
            <person name="Xu W."/>
            <person name="Pan J."/>
            <person name="Luo Z.H."/>
            <person name="Li M."/>
        </authorList>
    </citation>
    <scope>NUCLEOTIDE SEQUENCE [LARGE SCALE GENOMIC DNA]</scope>
    <source>
        <strain evidence="3">SpSt-418</strain>
    </source>
</reference>
<accession>A0A7C3PHQ1</accession>
<dbReference type="SMART" id="SM00912">
    <property type="entry name" value="Haemagg_act"/>
    <property type="match status" value="1"/>
</dbReference>
<dbReference type="EMBL" id="DSRU01000310">
    <property type="protein sequence ID" value="HFN00255.1"/>
    <property type="molecule type" value="Genomic_DNA"/>
</dbReference>
<gene>
    <name evidence="3" type="ORF">ENR64_21425</name>
</gene>
<evidence type="ECO:0000313" key="3">
    <source>
        <dbReference type="EMBL" id="HFN00255.1"/>
    </source>
</evidence>
<evidence type="ECO:0000259" key="2">
    <source>
        <dbReference type="SMART" id="SM00912"/>
    </source>
</evidence>
<protein>
    <submittedName>
        <fullName evidence="3">Filamentous hemagglutinin N-terminal domain-containing protein</fullName>
    </submittedName>
</protein>
<organism evidence="3">
    <name type="scientific">Oscillatoriales cyanobacterium SpSt-418</name>
    <dbReference type="NCBI Taxonomy" id="2282169"/>
    <lineage>
        <taxon>Bacteria</taxon>
        <taxon>Bacillati</taxon>
        <taxon>Cyanobacteriota</taxon>
        <taxon>Cyanophyceae</taxon>
        <taxon>Oscillatoriophycideae</taxon>
        <taxon>Oscillatoriales</taxon>
    </lineage>
</organism>
<dbReference type="InterPro" id="IPR011050">
    <property type="entry name" value="Pectin_lyase_fold/virulence"/>
</dbReference>
<sequence>MICSRVPRCLNSQSIQTKNRLALQFVIGVLPLAWTAAVSAQSITPASNGTGTVVLQNGGSYTIQGGQLSGDRSNLFYNFERFGLNANETANFLSNPAVRNILGRVGGGDPSIIQGLIQVMGGNSNLYLINPAGILFGANASLNVPAAFTATTANGIGFSNGQWWDGSGVSNYAALTGTPNGFAFTSLQPGAMGASGGWGSTGRISENRRGYKKGAPSGCTPIN</sequence>
<evidence type="ECO:0000256" key="1">
    <source>
        <dbReference type="SAM" id="MobiDB-lite"/>
    </source>
</evidence>
<feature type="region of interest" description="Disordered" evidence="1">
    <location>
        <begin position="196"/>
        <end position="223"/>
    </location>
</feature>
<dbReference type="SUPFAM" id="SSF51126">
    <property type="entry name" value="Pectin lyase-like"/>
    <property type="match status" value="1"/>
</dbReference>
<proteinExistence type="predicted"/>
<dbReference type="InterPro" id="IPR012334">
    <property type="entry name" value="Pectin_lyas_fold"/>
</dbReference>
<dbReference type="Pfam" id="PF05860">
    <property type="entry name" value="TPS"/>
    <property type="match status" value="1"/>
</dbReference>
<dbReference type="AlphaFoldDB" id="A0A7C3PHQ1"/>
<dbReference type="NCBIfam" id="TIGR01901">
    <property type="entry name" value="adhes_NPXG"/>
    <property type="match status" value="1"/>
</dbReference>
<feature type="domain" description="Filamentous haemagglutinin FhaB/tRNA nuclease CdiA-like TPS" evidence="2">
    <location>
        <begin position="47"/>
        <end position="159"/>
    </location>
</feature>
<dbReference type="InterPro" id="IPR008638">
    <property type="entry name" value="FhaB/CdiA-like_TPS"/>
</dbReference>
<name>A0A7C3PHQ1_9CYAN</name>